<dbReference type="OrthoDB" id="441517at2759"/>
<dbReference type="STRING" id="685588.A0A067TNH7"/>
<dbReference type="HOGENOM" id="CLU_058471_0_0_1"/>
<evidence type="ECO:0000256" key="9">
    <source>
        <dbReference type="ARBA" id="ARBA00046271"/>
    </source>
</evidence>
<dbReference type="InterPro" id="IPR025655">
    <property type="entry name" value="PEX14"/>
</dbReference>
<evidence type="ECO:0000256" key="11">
    <source>
        <dbReference type="SAM" id="MobiDB-lite"/>
    </source>
</evidence>
<keyword evidence="4" id="KW-0811">Translocation</keyword>
<dbReference type="GO" id="GO:0005778">
    <property type="term" value="C:peroxisomal membrane"/>
    <property type="evidence" value="ECO:0007669"/>
    <property type="project" value="UniProtKB-SubCell"/>
</dbReference>
<feature type="compositionally biased region" description="Low complexity" evidence="11">
    <location>
        <begin position="302"/>
        <end position="312"/>
    </location>
</feature>
<keyword evidence="14" id="KW-1185">Reference proteome</keyword>
<dbReference type="InterPro" id="IPR036388">
    <property type="entry name" value="WH-like_DNA-bd_sf"/>
</dbReference>
<evidence type="ECO:0000313" key="14">
    <source>
        <dbReference type="Proteomes" id="UP000027222"/>
    </source>
</evidence>
<evidence type="ECO:0000256" key="3">
    <source>
        <dbReference type="ARBA" id="ARBA00022927"/>
    </source>
</evidence>
<feature type="compositionally biased region" description="Polar residues" evidence="11">
    <location>
        <begin position="11"/>
        <end position="23"/>
    </location>
</feature>
<name>A0A067TNH7_GALM3</name>
<evidence type="ECO:0000256" key="6">
    <source>
        <dbReference type="ARBA" id="ARBA00023140"/>
    </source>
</evidence>
<feature type="region of interest" description="Disordered" evidence="11">
    <location>
        <begin position="1"/>
        <end position="62"/>
    </location>
</feature>
<protein>
    <recommendedName>
        <fullName evidence="7 10">Peroxisomal membrane protein PEX14</fullName>
    </recommendedName>
    <alternativeName>
        <fullName evidence="8 10">Peroxin-14</fullName>
    </alternativeName>
</protein>
<dbReference type="Pfam" id="PF04695">
    <property type="entry name" value="Pex14_N"/>
    <property type="match status" value="1"/>
</dbReference>
<dbReference type="EMBL" id="KL142368">
    <property type="protein sequence ID" value="KDR83882.1"/>
    <property type="molecule type" value="Genomic_DNA"/>
</dbReference>
<keyword evidence="2 10" id="KW-0813">Transport</keyword>
<keyword evidence="5 10" id="KW-0472">Membrane</keyword>
<feature type="region of interest" description="Disordered" evidence="11">
    <location>
        <begin position="302"/>
        <end position="321"/>
    </location>
</feature>
<comment type="similarity">
    <text evidence="1 10">Belongs to the peroxin-14 family.</text>
</comment>
<evidence type="ECO:0000256" key="7">
    <source>
        <dbReference type="ARBA" id="ARBA00029502"/>
    </source>
</evidence>
<dbReference type="GO" id="GO:1990429">
    <property type="term" value="C:peroxisomal importomer complex"/>
    <property type="evidence" value="ECO:0007669"/>
    <property type="project" value="TreeGrafter"/>
</dbReference>
<evidence type="ECO:0000313" key="13">
    <source>
        <dbReference type="EMBL" id="KDR83882.1"/>
    </source>
</evidence>
<dbReference type="GO" id="GO:0016560">
    <property type="term" value="P:protein import into peroxisome matrix, docking"/>
    <property type="evidence" value="ECO:0007669"/>
    <property type="project" value="UniProtKB-UniRule"/>
</dbReference>
<evidence type="ECO:0000256" key="10">
    <source>
        <dbReference type="RuleBase" id="RU367032"/>
    </source>
</evidence>
<dbReference type="Gene3D" id="1.10.10.10">
    <property type="entry name" value="Winged helix-like DNA-binding domain superfamily/Winged helix DNA-binding domain"/>
    <property type="match status" value="1"/>
</dbReference>
<evidence type="ECO:0000256" key="8">
    <source>
        <dbReference type="ARBA" id="ARBA00029691"/>
    </source>
</evidence>
<evidence type="ECO:0000256" key="4">
    <source>
        <dbReference type="ARBA" id="ARBA00023010"/>
    </source>
</evidence>
<keyword evidence="3 10" id="KW-0653">Protein transport</keyword>
<sequence>MSEVKKDEPSSHPQETPDASQSDPALIQAPQEPESQPQQPQTTTPTPSPPEATPSPDDRSELIARARSFLGSPQVQHQDVAAKRAFLADKGLNEPEIEDLLRQLPPQIPTIPPRTYPQPPPSNLPVLLLGLARLFSWLAGGSAVLLLIYHRILLPRISQTSLARHSLKSHHLSLLRRLTTFLSSLKESQSESLSVLPRSDQFKEPAPYSECGSLVVAIKIVTEKSKEPDFSQLPTVTALRCGIADMGKGKEGKDVNPATEELFRYLEGQIPWLLSENGLQYENQLWETLCTCPLFAKVELSSTSQENTESNSPTRWEYIPPATVDDPPLLKSLSALSSELPKDTKTRKSPFQHTLQSLSDFTGYISTQVYLPYRPPPLGLGLPNNADKTTLEEDLRREIRALKGLVLNR</sequence>
<feature type="compositionally biased region" description="Basic and acidic residues" evidence="11">
    <location>
        <begin position="1"/>
        <end position="10"/>
    </location>
</feature>
<reference evidence="14" key="1">
    <citation type="journal article" date="2014" name="Proc. Natl. Acad. Sci. U.S.A.">
        <title>Extensive sampling of basidiomycete genomes demonstrates inadequacy of the white-rot/brown-rot paradigm for wood decay fungi.</title>
        <authorList>
            <person name="Riley R."/>
            <person name="Salamov A.A."/>
            <person name="Brown D.W."/>
            <person name="Nagy L.G."/>
            <person name="Floudas D."/>
            <person name="Held B.W."/>
            <person name="Levasseur A."/>
            <person name="Lombard V."/>
            <person name="Morin E."/>
            <person name="Otillar R."/>
            <person name="Lindquist E.A."/>
            <person name="Sun H."/>
            <person name="LaButti K.M."/>
            <person name="Schmutz J."/>
            <person name="Jabbour D."/>
            <person name="Luo H."/>
            <person name="Baker S.E."/>
            <person name="Pisabarro A.G."/>
            <person name="Walton J.D."/>
            <person name="Blanchette R.A."/>
            <person name="Henrissat B."/>
            <person name="Martin F."/>
            <person name="Cullen D."/>
            <person name="Hibbett D.S."/>
            <person name="Grigoriev I.V."/>
        </authorList>
    </citation>
    <scope>NUCLEOTIDE SEQUENCE [LARGE SCALE GENOMIC DNA]</scope>
    <source>
        <strain evidence="14">CBS 339.88</strain>
    </source>
</reference>
<dbReference type="Proteomes" id="UP000027222">
    <property type="component" value="Unassembled WGS sequence"/>
</dbReference>
<dbReference type="PANTHER" id="PTHR23058">
    <property type="entry name" value="PEROXISOMAL MEMBRANE PROTEIN PEX14"/>
    <property type="match status" value="1"/>
</dbReference>
<dbReference type="PANTHER" id="PTHR23058:SF0">
    <property type="entry name" value="PEROXISOMAL MEMBRANE PROTEIN PEX14"/>
    <property type="match status" value="1"/>
</dbReference>
<evidence type="ECO:0000256" key="2">
    <source>
        <dbReference type="ARBA" id="ARBA00022448"/>
    </source>
</evidence>
<feature type="domain" description="Peroxisome membrane anchor protein Pex14p N-terminal" evidence="12">
    <location>
        <begin position="58"/>
        <end position="102"/>
    </location>
</feature>
<proteinExistence type="inferred from homology"/>
<gene>
    <name evidence="13" type="ORF">GALMADRAFT_54422</name>
</gene>
<dbReference type="GO" id="GO:0005102">
    <property type="term" value="F:signaling receptor binding"/>
    <property type="evidence" value="ECO:0007669"/>
    <property type="project" value="TreeGrafter"/>
</dbReference>
<comment type="function">
    <text evidence="10">Component of the PEX13-PEX14 docking complex, a translocon channel that specifically mediates the import of peroxisomal cargo proteins bound to PEX5 receptor. The PEX13-PEX14 docking complex forms a large import pore which can be opened to a diameter of about 9 nm. Mechanistically, PEX5 receptor along with cargo proteins associates with the PEX14 subunit of the PEX13-PEX14 docking complex in the cytosol, leading to the insertion of the receptor into the organelle membrane with the concomitant translocation of the cargo into the peroxisome matrix.</text>
</comment>
<feature type="compositionally biased region" description="Low complexity" evidence="11">
    <location>
        <begin position="28"/>
        <end position="45"/>
    </location>
</feature>
<evidence type="ECO:0000259" key="12">
    <source>
        <dbReference type="Pfam" id="PF04695"/>
    </source>
</evidence>
<organism evidence="13 14">
    <name type="scientific">Galerina marginata (strain CBS 339.88)</name>
    <dbReference type="NCBI Taxonomy" id="685588"/>
    <lineage>
        <taxon>Eukaryota</taxon>
        <taxon>Fungi</taxon>
        <taxon>Dikarya</taxon>
        <taxon>Basidiomycota</taxon>
        <taxon>Agaricomycotina</taxon>
        <taxon>Agaricomycetes</taxon>
        <taxon>Agaricomycetidae</taxon>
        <taxon>Agaricales</taxon>
        <taxon>Agaricineae</taxon>
        <taxon>Strophariaceae</taxon>
        <taxon>Galerina</taxon>
    </lineage>
</organism>
<dbReference type="InterPro" id="IPR006785">
    <property type="entry name" value="Pex14_N"/>
</dbReference>
<accession>A0A067TNH7</accession>
<evidence type="ECO:0000256" key="1">
    <source>
        <dbReference type="ARBA" id="ARBA00005443"/>
    </source>
</evidence>
<dbReference type="AlphaFoldDB" id="A0A067TNH7"/>
<evidence type="ECO:0000256" key="5">
    <source>
        <dbReference type="ARBA" id="ARBA00023136"/>
    </source>
</evidence>
<keyword evidence="6 10" id="KW-0576">Peroxisome</keyword>
<comment type="subcellular location">
    <subcellularLocation>
        <location evidence="9 10">Peroxisome membrane</location>
    </subcellularLocation>
</comment>